<organism evidence="1 2">
    <name type="scientific">Geothrix rubra</name>
    <dbReference type="NCBI Taxonomy" id="2927977"/>
    <lineage>
        <taxon>Bacteria</taxon>
        <taxon>Pseudomonadati</taxon>
        <taxon>Acidobacteriota</taxon>
        <taxon>Holophagae</taxon>
        <taxon>Holophagales</taxon>
        <taxon>Holophagaceae</taxon>
        <taxon>Geothrix</taxon>
    </lineage>
</organism>
<name>A0ABQ5Q9I8_9BACT</name>
<accession>A0ABQ5Q9I8</accession>
<proteinExistence type="predicted"/>
<keyword evidence="2" id="KW-1185">Reference proteome</keyword>
<protein>
    <submittedName>
        <fullName evidence="1">Uncharacterized protein</fullName>
    </submittedName>
</protein>
<dbReference type="Proteomes" id="UP001165089">
    <property type="component" value="Unassembled WGS sequence"/>
</dbReference>
<reference evidence="1 2" key="1">
    <citation type="journal article" date="2023" name="Antonie Van Leeuwenhoek">
        <title>Mesoterricola silvestris gen. nov., sp. nov., Mesoterricola sediminis sp. nov., Geothrix oryzae sp. nov., Geothrix edaphica sp. nov., Geothrix rubra sp. nov., and Geothrix limicola sp. nov., six novel members of Acidobacteriota isolated from soils.</title>
        <authorList>
            <person name="Itoh H."/>
            <person name="Sugisawa Y."/>
            <person name="Mise K."/>
            <person name="Xu Z."/>
            <person name="Kuniyasu M."/>
            <person name="Ushijima N."/>
            <person name="Kawano K."/>
            <person name="Kobayashi E."/>
            <person name="Shiratori Y."/>
            <person name="Masuda Y."/>
            <person name="Senoo K."/>
        </authorList>
    </citation>
    <scope>NUCLEOTIDE SEQUENCE [LARGE SCALE GENOMIC DNA]</scope>
    <source>
        <strain evidence="1 2">Red803</strain>
    </source>
</reference>
<gene>
    <name evidence="1" type="ORF">GETHPA_29160</name>
</gene>
<evidence type="ECO:0000313" key="1">
    <source>
        <dbReference type="EMBL" id="GLH71382.1"/>
    </source>
</evidence>
<dbReference type="PROSITE" id="PS51257">
    <property type="entry name" value="PROKAR_LIPOPROTEIN"/>
    <property type="match status" value="1"/>
</dbReference>
<comment type="caution">
    <text evidence="1">The sequence shown here is derived from an EMBL/GenBank/DDBJ whole genome shotgun (WGS) entry which is preliminary data.</text>
</comment>
<dbReference type="EMBL" id="BSDD01000007">
    <property type="protein sequence ID" value="GLH71382.1"/>
    <property type="molecule type" value="Genomic_DNA"/>
</dbReference>
<sequence length="113" mass="12171">MRNGRWAAGLVVVALVGCSRIPTKPASLPAGAQWAGEGDGAAFVQITHLSGTAWHLDVWDRKGRPLASGTFRLRGFARARIFADEVLGWRNGALQLKDGTWLFPEPPAQPAKP</sequence>
<evidence type="ECO:0000313" key="2">
    <source>
        <dbReference type="Proteomes" id="UP001165089"/>
    </source>
</evidence>
<dbReference type="RefSeq" id="WP_285727640.1">
    <property type="nucleotide sequence ID" value="NZ_BSDD01000007.1"/>
</dbReference>